<keyword evidence="3" id="KW-1185">Reference proteome</keyword>
<sequence>MIGKIVLGAVLPLSLTSFLASASTPLGFAPWISSNCYSESWEGEVRHGQCQINYNTGGYPRWSIGGTHEYADFSGGTNTDIRLLDPVMDVSFIPRTDFSGVYEARLVLDKISYPHYRDNQGRDIRTGYSGIFLGETAYARNLAQKPVFTLAEDVNVYLEVDLESVQRTVLPSPAWVGNAEVRVILGAVAQWGGKSHFVEFNLMRTPGFDRCHNVNINNNPSHPYAWRPLLNTIPAYGISSAYPAGLGLGSVCDTQNRYDHRFVGLDGTGHFNKDHATSELVYYNVANLPIYPQPSLVAGAGYQSFNIPVSRIFRDYNWAHKPINQYGNVDWSSVKSFDSNDLANGEVSFYFGIEIYGAGKSTVKMKTFNIYKN</sequence>
<feature type="signal peptide" evidence="1">
    <location>
        <begin position="1"/>
        <end position="22"/>
    </location>
</feature>
<gene>
    <name evidence="2" type="ORF">F0U83_11035</name>
</gene>
<dbReference type="KEGG" id="ncu:F0U83_11035"/>
<keyword evidence="1" id="KW-0732">Signal</keyword>
<accession>A0A5P1RC15</accession>
<dbReference type="AlphaFoldDB" id="A0A5P1RC15"/>
<protein>
    <submittedName>
        <fullName evidence="2">Uncharacterized protein</fullName>
    </submittedName>
</protein>
<proteinExistence type="predicted"/>
<reference evidence="2 3" key="1">
    <citation type="journal article" date="2019" name="Biochem. Eng. J.">
        <title>Metabolic engineering of the marine bacteria Neptunomonas concharum for the production of acetoin and meso-2,3-butanediol from acetate.</title>
        <authorList>
            <person name="Li W."/>
            <person name="Pu N."/>
            <person name="Liu C.-X."/>
            <person name="Yuan Q.-P."/>
            <person name="Li Z.-J."/>
        </authorList>
    </citation>
    <scope>NUCLEOTIDE SEQUENCE [LARGE SCALE GENOMIC DNA]</scope>
    <source>
        <strain evidence="2 3">JCM17730</strain>
    </source>
</reference>
<evidence type="ECO:0000313" key="2">
    <source>
        <dbReference type="EMBL" id="QEQ97204.1"/>
    </source>
</evidence>
<name>A0A5P1RC15_9GAMM</name>
<organism evidence="2 3">
    <name type="scientific">Neptunomonas concharum</name>
    <dbReference type="NCBI Taxonomy" id="1031538"/>
    <lineage>
        <taxon>Bacteria</taxon>
        <taxon>Pseudomonadati</taxon>
        <taxon>Pseudomonadota</taxon>
        <taxon>Gammaproteobacteria</taxon>
        <taxon>Oceanospirillales</taxon>
        <taxon>Oceanospirillaceae</taxon>
        <taxon>Neptunomonas</taxon>
    </lineage>
</organism>
<evidence type="ECO:0000256" key="1">
    <source>
        <dbReference type="SAM" id="SignalP"/>
    </source>
</evidence>
<evidence type="ECO:0000313" key="3">
    <source>
        <dbReference type="Proteomes" id="UP000324760"/>
    </source>
</evidence>
<dbReference type="RefSeq" id="WP_138987487.1">
    <property type="nucleotide sequence ID" value="NZ_CP043869.1"/>
</dbReference>
<dbReference type="EMBL" id="CP043869">
    <property type="protein sequence ID" value="QEQ97204.1"/>
    <property type="molecule type" value="Genomic_DNA"/>
</dbReference>
<feature type="chain" id="PRO_5024790919" evidence="1">
    <location>
        <begin position="23"/>
        <end position="373"/>
    </location>
</feature>
<dbReference type="Proteomes" id="UP000324760">
    <property type="component" value="Chromosome"/>
</dbReference>